<evidence type="ECO:0008006" key="3">
    <source>
        <dbReference type="Google" id="ProtNLM"/>
    </source>
</evidence>
<accession>A0ABQ9XMJ0</accession>
<protein>
    <recommendedName>
        <fullName evidence="3">Calcineurin-like phosphoesterase domain-containing protein</fullName>
    </recommendedName>
</protein>
<evidence type="ECO:0000313" key="1">
    <source>
        <dbReference type="EMBL" id="KAK2951476.1"/>
    </source>
</evidence>
<dbReference type="SUPFAM" id="SSF56300">
    <property type="entry name" value="Metallo-dependent phosphatases"/>
    <property type="match status" value="1"/>
</dbReference>
<reference evidence="1 2" key="1">
    <citation type="journal article" date="2022" name="bioRxiv">
        <title>Genomics of Preaxostyla Flagellates Illuminates Evolutionary Transitions and the Path Towards Mitochondrial Loss.</title>
        <authorList>
            <person name="Novak L.V.F."/>
            <person name="Treitli S.C."/>
            <person name="Pyrih J."/>
            <person name="Halakuc P."/>
            <person name="Pipaliya S.V."/>
            <person name="Vacek V."/>
            <person name="Brzon O."/>
            <person name="Soukal P."/>
            <person name="Eme L."/>
            <person name="Dacks J.B."/>
            <person name="Karnkowska A."/>
            <person name="Elias M."/>
            <person name="Hampl V."/>
        </authorList>
    </citation>
    <scope>NUCLEOTIDE SEQUENCE [LARGE SCALE GENOMIC DNA]</scope>
    <source>
        <strain evidence="1">NAU3</strain>
        <tissue evidence="1">Gut</tissue>
    </source>
</reference>
<keyword evidence="2" id="KW-1185">Reference proteome</keyword>
<sequence>MPPNTTDWKCNPPRLTIVGDPHGNLESLTSVLLINRLPSDSTSYHFLGEYADRDLSSNVDYNSADDLCQRFLGVFFSIPLAAVCYPSSTHLTAPSTPNPSPLSVHSCYFSSPRWSMADPTASPVPTPINLEAAAKNGYDPLAGRGVLFVHGGLPFVGTDGIPLQRLTLHDIERVDCYRILAQKHGYSAMWQTEESTLPSPSPRQSAMLVDSPQLTPAESARMKQQMEILAAKPHPRNQRSASPRTTRIMHKLLWNVPSAHPTADLASPLLPSHPSNHLPSHHLDLDTHHTAITRRTIHHPPLLHITHLALRGLHVIPLTISKPPTSISSSHPFPALPSSTIQKPLHAVPVFHFQELDAGIPAPSPNIAATPSSYVVHELGIAPPVPFTQDSTIGTDTGLTEAARPSLNTFNREWLMQSSCLSTTPPLKSSARKTYRARLAQQNRL</sequence>
<comment type="caution">
    <text evidence="1">The sequence shown here is derived from an EMBL/GenBank/DDBJ whole genome shotgun (WGS) entry which is preliminary data.</text>
</comment>
<dbReference type="EMBL" id="JARBJD010000118">
    <property type="protein sequence ID" value="KAK2951476.1"/>
    <property type="molecule type" value="Genomic_DNA"/>
</dbReference>
<evidence type="ECO:0000313" key="2">
    <source>
        <dbReference type="Proteomes" id="UP001281761"/>
    </source>
</evidence>
<dbReference type="InterPro" id="IPR029052">
    <property type="entry name" value="Metallo-depent_PP-like"/>
</dbReference>
<name>A0ABQ9XMJ0_9EUKA</name>
<gene>
    <name evidence="1" type="ORF">BLNAU_13633</name>
</gene>
<proteinExistence type="predicted"/>
<organism evidence="1 2">
    <name type="scientific">Blattamonas nauphoetae</name>
    <dbReference type="NCBI Taxonomy" id="2049346"/>
    <lineage>
        <taxon>Eukaryota</taxon>
        <taxon>Metamonada</taxon>
        <taxon>Preaxostyla</taxon>
        <taxon>Oxymonadida</taxon>
        <taxon>Blattamonas</taxon>
    </lineage>
</organism>
<dbReference type="Proteomes" id="UP001281761">
    <property type="component" value="Unassembled WGS sequence"/>
</dbReference>
<dbReference type="Gene3D" id="3.60.21.10">
    <property type="match status" value="1"/>
</dbReference>